<accession>A0ABQ8UTL0</accession>
<evidence type="ECO:0000313" key="2">
    <source>
        <dbReference type="EMBL" id="KAJ4460080.1"/>
    </source>
</evidence>
<protein>
    <submittedName>
        <fullName evidence="2">Uncharacterized protein</fullName>
    </submittedName>
</protein>
<evidence type="ECO:0000313" key="3">
    <source>
        <dbReference type="Proteomes" id="UP001141327"/>
    </source>
</evidence>
<name>A0ABQ8UTL0_9EUKA</name>
<proteinExistence type="predicted"/>
<feature type="region of interest" description="Disordered" evidence="1">
    <location>
        <begin position="202"/>
        <end position="309"/>
    </location>
</feature>
<evidence type="ECO:0000256" key="1">
    <source>
        <dbReference type="SAM" id="MobiDB-lite"/>
    </source>
</evidence>
<sequence length="309" mass="32256">MNALSALRITCEDYFSARDAAPERADAIQEKVKALHDDLASIGQTGLLSKVHDLKEEIRYKDHIIRTVYQEMERTEQILSGVSSKGQRVLKKARKAVPVDAEMAVAYGELVAYSSMAPRGHVPMAEQACFSFLYQDALMKEITAAMEAGRPLGEVISTTMVPPNATAPPPTGAATTAPGSAPGTEEEVGRYDFQAFLGAFKGAQRPSAPPAATGAAGGEEETASVPSFGAPDSEAVPSFGAPPRPTPCPPLGPRPRPWGTKPQLPRRTAPPAPPAPVAPAPAAAPAPGAPAGSGPGPEPPVDIEVEWES</sequence>
<feature type="compositionally biased region" description="Low complexity" evidence="1">
    <location>
        <begin position="172"/>
        <end position="183"/>
    </location>
</feature>
<feature type="compositionally biased region" description="Pro residues" evidence="1">
    <location>
        <begin position="268"/>
        <end position="288"/>
    </location>
</feature>
<dbReference type="Proteomes" id="UP001141327">
    <property type="component" value="Unassembled WGS sequence"/>
</dbReference>
<comment type="caution">
    <text evidence="2">The sequence shown here is derived from an EMBL/GenBank/DDBJ whole genome shotgun (WGS) entry which is preliminary data.</text>
</comment>
<keyword evidence="3" id="KW-1185">Reference proteome</keyword>
<organism evidence="2 3">
    <name type="scientific">Paratrimastix pyriformis</name>
    <dbReference type="NCBI Taxonomy" id="342808"/>
    <lineage>
        <taxon>Eukaryota</taxon>
        <taxon>Metamonada</taxon>
        <taxon>Preaxostyla</taxon>
        <taxon>Paratrimastigidae</taxon>
        <taxon>Paratrimastix</taxon>
    </lineage>
</organism>
<gene>
    <name evidence="2" type="ORF">PAPYR_3802</name>
</gene>
<dbReference type="EMBL" id="JAPMOS010000015">
    <property type="protein sequence ID" value="KAJ4460080.1"/>
    <property type="molecule type" value="Genomic_DNA"/>
</dbReference>
<feature type="compositionally biased region" description="Pro residues" evidence="1">
    <location>
        <begin position="240"/>
        <end position="256"/>
    </location>
</feature>
<feature type="region of interest" description="Disordered" evidence="1">
    <location>
        <begin position="159"/>
        <end position="185"/>
    </location>
</feature>
<reference evidence="2" key="1">
    <citation type="journal article" date="2022" name="bioRxiv">
        <title>Genomics of Preaxostyla Flagellates Illuminates Evolutionary Transitions and the Path Towards Mitochondrial Loss.</title>
        <authorList>
            <person name="Novak L.V.F."/>
            <person name="Treitli S.C."/>
            <person name="Pyrih J."/>
            <person name="Halakuc P."/>
            <person name="Pipaliya S.V."/>
            <person name="Vacek V."/>
            <person name="Brzon O."/>
            <person name="Soukal P."/>
            <person name="Eme L."/>
            <person name="Dacks J.B."/>
            <person name="Karnkowska A."/>
            <person name="Elias M."/>
            <person name="Hampl V."/>
        </authorList>
    </citation>
    <scope>NUCLEOTIDE SEQUENCE</scope>
    <source>
        <strain evidence="2">RCP-MX</strain>
    </source>
</reference>